<dbReference type="PROSITE" id="PS51371">
    <property type="entry name" value="CBS"/>
    <property type="match status" value="2"/>
</dbReference>
<dbReference type="InterPro" id="IPR000644">
    <property type="entry name" value="CBS_dom"/>
</dbReference>
<keyword evidence="7 9" id="KW-0472">Membrane</keyword>
<dbReference type="InterPro" id="IPR038076">
    <property type="entry name" value="MgtE_N_sf"/>
</dbReference>
<comment type="subcellular location">
    <subcellularLocation>
        <location evidence="9">Cell membrane</location>
        <topology evidence="9">Multi-pass membrane protein</topology>
    </subcellularLocation>
    <subcellularLocation>
        <location evidence="1">Membrane</location>
        <topology evidence="1">Multi-pass membrane protein</topology>
    </subcellularLocation>
</comment>
<feature type="transmembrane region" description="Helical" evidence="9">
    <location>
        <begin position="387"/>
        <end position="413"/>
    </location>
</feature>
<evidence type="ECO:0000256" key="5">
    <source>
        <dbReference type="ARBA" id="ARBA00022842"/>
    </source>
</evidence>
<dbReference type="STRING" id="1121429.SAMN02745133_02370"/>
<feature type="transmembrane region" description="Helical" evidence="9">
    <location>
        <begin position="360"/>
        <end position="381"/>
    </location>
</feature>
<dbReference type="NCBIfam" id="TIGR00400">
    <property type="entry name" value="mgtE"/>
    <property type="match status" value="1"/>
</dbReference>
<evidence type="ECO:0000259" key="10">
    <source>
        <dbReference type="PROSITE" id="PS51371"/>
    </source>
</evidence>
<dbReference type="Gene3D" id="3.10.580.10">
    <property type="entry name" value="CBS-domain"/>
    <property type="match status" value="1"/>
</dbReference>
<dbReference type="Gene3D" id="1.10.357.20">
    <property type="entry name" value="SLC41 divalent cation transporters, integral membrane domain"/>
    <property type="match status" value="1"/>
</dbReference>
<protein>
    <recommendedName>
        <fullName evidence="9">Magnesium transporter MgtE</fullName>
    </recommendedName>
</protein>
<comment type="function">
    <text evidence="9">Acts as a magnesium transporter.</text>
</comment>
<dbReference type="Pfam" id="PF03448">
    <property type="entry name" value="MgtE_N"/>
    <property type="match status" value="1"/>
</dbReference>
<dbReference type="InterPro" id="IPR006669">
    <property type="entry name" value="MgtE_transporter"/>
</dbReference>
<evidence type="ECO:0000256" key="7">
    <source>
        <dbReference type="ARBA" id="ARBA00023136"/>
    </source>
</evidence>
<dbReference type="SMART" id="SM00116">
    <property type="entry name" value="CBS"/>
    <property type="match status" value="1"/>
</dbReference>
<feature type="transmembrane region" description="Helical" evidence="9">
    <location>
        <begin position="286"/>
        <end position="303"/>
    </location>
</feature>
<comment type="similarity">
    <text evidence="2 9">Belongs to the SLC41A transporter family.</text>
</comment>
<dbReference type="GO" id="GO:0046872">
    <property type="term" value="F:metal ion binding"/>
    <property type="evidence" value="ECO:0007669"/>
    <property type="project" value="UniProtKB-KW"/>
</dbReference>
<accession>A0A1M5ATS0</accession>
<feature type="transmembrane region" description="Helical" evidence="9">
    <location>
        <begin position="315"/>
        <end position="339"/>
    </location>
</feature>
<dbReference type="GO" id="GO:0005886">
    <property type="term" value="C:plasma membrane"/>
    <property type="evidence" value="ECO:0007669"/>
    <property type="project" value="UniProtKB-SubCell"/>
</dbReference>
<dbReference type="AlphaFoldDB" id="A0A1M5ATS0"/>
<evidence type="ECO:0000256" key="2">
    <source>
        <dbReference type="ARBA" id="ARBA00009749"/>
    </source>
</evidence>
<dbReference type="Pfam" id="PF00571">
    <property type="entry name" value="CBS"/>
    <property type="match status" value="2"/>
</dbReference>
<evidence type="ECO:0000313" key="11">
    <source>
        <dbReference type="EMBL" id="SHF33651.1"/>
    </source>
</evidence>
<dbReference type="Gene3D" id="1.25.60.10">
    <property type="entry name" value="MgtE N-terminal domain-like"/>
    <property type="match status" value="1"/>
</dbReference>
<keyword evidence="9" id="KW-1003">Cell membrane</keyword>
<dbReference type="InterPro" id="IPR006668">
    <property type="entry name" value="Mg_transptr_MgtE_intracell_dom"/>
</dbReference>
<evidence type="ECO:0000256" key="6">
    <source>
        <dbReference type="ARBA" id="ARBA00022989"/>
    </source>
</evidence>
<dbReference type="SUPFAM" id="SSF54631">
    <property type="entry name" value="CBS-domain pair"/>
    <property type="match status" value="1"/>
</dbReference>
<dbReference type="PANTHER" id="PTHR43773:SF1">
    <property type="entry name" value="MAGNESIUM TRANSPORTER MGTE"/>
    <property type="match status" value="1"/>
</dbReference>
<dbReference type="CDD" id="cd04606">
    <property type="entry name" value="CBS_pair_Mg_transporter"/>
    <property type="match status" value="1"/>
</dbReference>
<keyword evidence="6 9" id="KW-1133">Transmembrane helix</keyword>
<dbReference type="PANTHER" id="PTHR43773">
    <property type="entry name" value="MAGNESIUM TRANSPORTER MGTE"/>
    <property type="match status" value="1"/>
</dbReference>
<keyword evidence="3 9" id="KW-0813">Transport</keyword>
<organism evidence="11 12">
    <name type="scientific">Desulforamulus putei DSM 12395</name>
    <dbReference type="NCBI Taxonomy" id="1121429"/>
    <lineage>
        <taxon>Bacteria</taxon>
        <taxon>Bacillati</taxon>
        <taxon>Bacillota</taxon>
        <taxon>Clostridia</taxon>
        <taxon>Eubacteriales</taxon>
        <taxon>Peptococcaceae</taxon>
        <taxon>Desulforamulus</taxon>
    </lineage>
</organism>
<evidence type="ECO:0000256" key="3">
    <source>
        <dbReference type="ARBA" id="ARBA00022448"/>
    </source>
</evidence>
<feature type="domain" description="CBS" evidence="10">
    <location>
        <begin position="202"/>
        <end position="258"/>
    </location>
</feature>
<keyword evidence="9" id="KW-0479">Metal-binding</keyword>
<proteinExistence type="inferred from homology"/>
<evidence type="ECO:0000256" key="4">
    <source>
        <dbReference type="ARBA" id="ARBA00022692"/>
    </source>
</evidence>
<keyword evidence="12" id="KW-1185">Reference proteome</keyword>
<dbReference type="SUPFAM" id="SSF161093">
    <property type="entry name" value="MgtE membrane domain-like"/>
    <property type="match status" value="1"/>
</dbReference>
<reference evidence="12" key="1">
    <citation type="submission" date="2016-11" db="EMBL/GenBank/DDBJ databases">
        <authorList>
            <person name="Varghese N."/>
            <person name="Submissions S."/>
        </authorList>
    </citation>
    <scope>NUCLEOTIDE SEQUENCE [LARGE SCALE GENOMIC DNA]</scope>
    <source>
        <strain evidence="12">DSM 12395</strain>
    </source>
</reference>
<sequence length="449" mass="48859">MHKRVKERAPAVEECLHQLNENKLQDCLKDLHPADIAEALPRVPLAQRVRVMRAAGPEKAALILYELDRDMIPPLLEALGPKRLAEVLNDMSDDDAADILGELPENQKDQLLNLMEDAEANDVRELLKYGKNTAGGIMTTEYVSLKEDITVARAIDHLRQVGSEVETIYYVYSINENAELTGVISLRELIMAPPDARLEQVVTRRVVSANVWDDQEKVARMVAKYDIIAIPVVNDHNQLLGIVTVDDVLDVLEEEATEDILKLANLDVGGQDLVETGPWQRAFRRLPWLVGLLFGGLIAGNVIKGFSGTLEQVTALAFFITAMAGGPGNAATQSLALVVRGLATGEVNQRRLLKTIFKEAQVGAIVGIVSGAVLALVAVLWQGNTSLGLVVGLALAINITISTMLGSFFPVIIQRLGADPAVASGPFISTLMDVTSMFVYFSLATWLLL</sequence>
<keyword evidence="8" id="KW-0129">CBS domain</keyword>
<evidence type="ECO:0000256" key="9">
    <source>
        <dbReference type="RuleBase" id="RU362011"/>
    </source>
</evidence>
<keyword evidence="4 9" id="KW-0812">Transmembrane</keyword>
<comment type="subunit">
    <text evidence="9">Homodimer.</text>
</comment>
<keyword evidence="5 9" id="KW-0460">Magnesium</keyword>
<dbReference type="SMART" id="SM00924">
    <property type="entry name" value="MgtE_N"/>
    <property type="match status" value="1"/>
</dbReference>
<evidence type="ECO:0000256" key="8">
    <source>
        <dbReference type="PROSITE-ProRule" id="PRU00703"/>
    </source>
</evidence>
<dbReference type="Pfam" id="PF01769">
    <property type="entry name" value="MgtE"/>
    <property type="match status" value="1"/>
</dbReference>
<dbReference type="Proteomes" id="UP000184148">
    <property type="component" value="Unassembled WGS sequence"/>
</dbReference>
<dbReference type="InterPro" id="IPR006667">
    <property type="entry name" value="SLC41_membr_dom"/>
</dbReference>
<dbReference type="SUPFAM" id="SSF158791">
    <property type="entry name" value="MgtE N-terminal domain-like"/>
    <property type="match status" value="1"/>
</dbReference>
<dbReference type="InterPro" id="IPR036739">
    <property type="entry name" value="SLC41_membr_dom_sf"/>
</dbReference>
<evidence type="ECO:0000256" key="1">
    <source>
        <dbReference type="ARBA" id="ARBA00004141"/>
    </source>
</evidence>
<evidence type="ECO:0000313" key="12">
    <source>
        <dbReference type="Proteomes" id="UP000184148"/>
    </source>
</evidence>
<dbReference type="InterPro" id="IPR046342">
    <property type="entry name" value="CBS_dom_sf"/>
</dbReference>
<feature type="domain" description="CBS" evidence="10">
    <location>
        <begin position="138"/>
        <end position="199"/>
    </location>
</feature>
<dbReference type="GO" id="GO:0015095">
    <property type="term" value="F:magnesium ion transmembrane transporter activity"/>
    <property type="evidence" value="ECO:0007669"/>
    <property type="project" value="UniProtKB-UniRule"/>
</dbReference>
<feature type="transmembrane region" description="Helical" evidence="9">
    <location>
        <begin position="425"/>
        <end position="448"/>
    </location>
</feature>
<dbReference type="RefSeq" id="WP_238457038.1">
    <property type="nucleotide sequence ID" value="NZ_FQUY01000019.1"/>
</dbReference>
<dbReference type="EMBL" id="FQUY01000019">
    <property type="protein sequence ID" value="SHF33651.1"/>
    <property type="molecule type" value="Genomic_DNA"/>
</dbReference>
<name>A0A1M5ATS0_9FIRM</name>
<gene>
    <name evidence="11" type="ORF">SAMN02745133_02370</name>
</gene>